<comment type="subcellular location">
    <subcellularLocation>
        <location evidence="1">Cell membrane</location>
        <topology evidence="1">Multi-pass membrane protein</topology>
    </subcellularLocation>
</comment>
<dbReference type="GO" id="GO:0005886">
    <property type="term" value="C:plasma membrane"/>
    <property type="evidence" value="ECO:0007669"/>
    <property type="project" value="UniProtKB-SubCell"/>
</dbReference>
<dbReference type="PANTHER" id="PTHR32024:SF3">
    <property type="entry name" value="TRK SYSTEM POTASSIUM UPTAKE PROTEIN"/>
    <property type="match status" value="1"/>
</dbReference>
<dbReference type="InterPro" id="IPR003445">
    <property type="entry name" value="Cat_transpt"/>
</dbReference>
<evidence type="ECO:0000256" key="8">
    <source>
        <dbReference type="SAM" id="Phobius"/>
    </source>
</evidence>
<dbReference type="RefSeq" id="WP_275569933.1">
    <property type="nucleotide sequence ID" value="NZ_JARGYC010000144.1"/>
</dbReference>
<feature type="transmembrane region" description="Helical" evidence="8">
    <location>
        <begin position="31"/>
        <end position="53"/>
    </location>
</feature>
<comment type="caution">
    <text evidence="9">The sequence shown here is derived from an EMBL/GenBank/DDBJ whole genome shotgun (WGS) entry which is preliminary data.</text>
</comment>
<reference evidence="9" key="1">
    <citation type="submission" date="2023-03" db="EMBL/GenBank/DDBJ databases">
        <title>Multiphase analysis and comparison of six strains from genera Psychromarinibacter, Lutimaribacter, and Maritimibacter, including a novel species: Psychromarinibacter sediminicola sp. nov.</title>
        <authorList>
            <person name="Wang Y.-H."/>
            <person name="Ye M.-Q."/>
            <person name="Du Z.-J."/>
        </authorList>
    </citation>
    <scope>NUCLEOTIDE SEQUENCE</scope>
    <source>
        <strain evidence="9">C21-152</strain>
    </source>
</reference>
<dbReference type="PANTHER" id="PTHR32024">
    <property type="entry name" value="TRK SYSTEM POTASSIUM UPTAKE PROTEIN TRKG-RELATED"/>
    <property type="match status" value="1"/>
</dbReference>
<keyword evidence="7 8" id="KW-0472">Membrane</keyword>
<organism evidence="9 10">
    <name type="scientific">Psychromarinibacter sediminicola</name>
    <dbReference type="NCBI Taxonomy" id="3033385"/>
    <lineage>
        <taxon>Bacteria</taxon>
        <taxon>Pseudomonadati</taxon>
        <taxon>Pseudomonadota</taxon>
        <taxon>Alphaproteobacteria</taxon>
        <taxon>Rhodobacterales</taxon>
        <taxon>Paracoccaceae</taxon>
        <taxon>Psychromarinibacter</taxon>
    </lineage>
</organism>
<keyword evidence="10" id="KW-1185">Reference proteome</keyword>
<keyword evidence="6" id="KW-0406">Ion transport</keyword>
<name>A0AAE3NUJ6_9RHOB</name>
<dbReference type="Pfam" id="PF02386">
    <property type="entry name" value="TrkH"/>
    <property type="match status" value="1"/>
</dbReference>
<dbReference type="EMBL" id="JARGYC010000144">
    <property type="protein sequence ID" value="MDF0603823.1"/>
    <property type="molecule type" value="Genomic_DNA"/>
</dbReference>
<evidence type="ECO:0000256" key="2">
    <source>
        <dbReference type="ARBA" id="ARBA00022448"/>
    </source>
</evidence>
<keyword evidence="5 8" id="KW-1133">Transmembrane helix</keyword>
<feature type="transmembrane region" description="Helical" evidence="8">
    <location>
        <begin position="158"/>
        <end position="183"/>
    </location>
</feature>
<proteinExistence type="predicted"/>
<dbReference type="Proteomes" id="UP001220964">
    <property type="component" value="Unassembled WGS sequence"/>
</dbReference>
<dbReference type="GO" id="GO:0008324">
    <property type="term" value="F:monoatomic cation transmembrane transporter activity"/>
    <property type="evidence" value="ECO:0007669"/>
    <property type="project" value="InterPro"/>
</dbReference>
<sequence length="187" mass="19625">MDALRLVAFNVVSVVITTGNATTDYTQWGSTAIVAIFILTAAGGCTGSTSGGVKAMRWVLVGRAISSHLRKIHLPHAVAIVRYEGRPVDEQVINGVIAFFLFFAVTFGVLAAVLAFLGLDFATATSGALTALANVGPGIGDVIGPAGNFATLSDPAKLVLTVGMFLGRLEMITVYILLTPVFWRELI</sequence>
<evidence type="ECO:0000256" key="3">
    <source>
        <dbReference type="ARBA" id="ARBA00022475"/>
    </source>
</evidence>
<evidence type="ECO:0000313" key="9">
    <source>
        <dbReference type="EMBL" id="MDF0603823.1"/>
    </source>
</evidence>
<gene>
    <name evidence="9" type="ORF">P1J78_24220</name>
</gene>
<dbReference type="AlphaFoldDB" id="A0AAE3NUJ6"/>
<keyword evidence="2" id="KW-0813">Transport</keyword>
<keyword evidence="4 8" id="KW-0812">Transmembrane</keyword>
<feature type="transmembrane region" description="Helical" evidence="8">
    <location>
        <begin position="92"/>
        <end position="117"/>
    </location>
</feature>
<evidence type="ECO:0000256" key="7">
    <source>
        <dbReference type="ARBA" id="ARBA00023136"/>
    </source>
</evidence>
<evidence type="ECO:0000256" key="5">
    <source>
        <dbReference type="ARBA" id="ARBA00022989"/>
    </source>
</evidence>
<evidence type="ECO:0000256" key="6">
    <source>
        <dbReference type="ARBA" id="ARBA00023065"/>
    </source>
</evidence>
<evidence type="ECO:0000256" key="4">
    <source>
        <dbReference type="ARBA" id="ARBA00022692"/>
    </source>
</evidence>
<keyword evidence="3" id="KW-1003">Cell membrane</keyword>
<accession>A0AAE3NUJ6</accession>
<evidence type="ECO:0000256" key="1">
    <source>
        <dbReference type="ARBA" id="ARBA00004651"/>
    </source>
</evidence>
<dbReference type="GO" id="GO:0030001">
    <property type="term" value="P:metal ion transport"/>
    <property type="evidence" value="ECO:0007669"/>
    <property type="project" value="UniProtKB-ARBA"/>
</dbReference>
<evidence type="ECO:0000313" key="10">
    <source>
        <dbReference type="Proteomes" id="UP001220964"/>
    </source>
</evidence>
<protein>
    <submittedName>
        <fullName evidence="9">Potassium transporter TrkG</fullName>
    </submittedName>
</protein>